<accession>A0A0B1ZJC0</accession>
<dbReference type="SUPFAM" id="SSF52096">
    <property type="entry name" value="ClpP/crotonase"/>
    <property type="match status" value="1"/>
</dbReference>
<dbReference type="OrthoDB" id="9802898at2"/>
<dbReference type="Proteomes" id="UP000031057">
    <property type="component" value="Unassembled WGS sequence"/>
</dbReference>
<evidence type="ECO:0000313" key="2">
    <source>
        <dbReference type="EMBL" id="KHK91190.1"/>
    </source>
</evidence>
<sequence>MTDTAPALPSLSTIEMAREGRLLRITLNRPDALNAINLQLHDDLADAMWFAQCDPGSDVIVLTGAGRAFSAGGDLAHIENSAKNPHLFDHETRVAKRIVTTLLDIDKPVVCRLNGHAVGLGATIALLCDVIFAAEGAKIGDPHVGIGLVAGDGGAVIWAQRIGLTRAKEYLLTGDLLSAQKAAEIGLVNHCVPLEELDAKVDAFCEKLLNGAMLAIRATKILTNLELKRLATALMDAGIAYESVSVRSADHMEGIQALKEKRKPKFTGR</sequence>
<dbReference type="CDD" id="cd06558">
    <property type="entry name" value="crotonase-like"/>
    <property type="match status" value="1"/>
</dbReference>
<keyword evidence="3" id="KW-1185">Reference proteome</keyword>
<dbReference type="Gene3D" id="1.10.12.10">
    <property type="entry name" value="Lyase 2-enoyl-coa Hydratase, Chain A, domain 2"/>
    <property type="match status" value="1"/>
</dbReference>
<dbReference type="Pfam" id="PF00378">
    <property type="entry name" value="ECH_1"/>
    <property type="match status" value="1"/>
</dbReference>
<organism evidence="2 3">
    <name type="scientific">Novosphingobium malaysiense</name>
    <dbReference type="NCBI Taxonomy" id="1348853"/>
    <lineage>
        <taxon>Bacteria</taxon>
        <taxon>Pseudomonadati</taxon>
        <taxon>Pseudomonadota</taxon>
        <taxon>Alphaproteobacteria</taxon>
        <taxon>Sphingomonadales</taxon>
        <taxon>Sphingomonadaceae</taxon>
        <taxon>Novosphingobium</taxon>
    </lineage>
</organism>
<reference evidence="2 3" key="1">
    <citation type="submission" date="2014-10" db="EMBL/GenBank/DDBJ databases">
        <title>Genome sequence of Novosphingobium malaysiense MUSC 273(T).</title>
        <authorList>
            <person name="Lee L.-H."/>
        </authorList>
    </citation>
    <scope>NUCLEOTIDE SEQUENCE [LARGE SCALE GENOMIC DNA]</scope>
    <source>
        <strain evidence="2 3">MUSC 273</strain>
    </source>
</reference>
<protein>
    <submittedName>
        <fullName evidence="2">Enoyl-CoA hydratase</fullName>
    </submittedName>
</protein>
<evidence type="ECO:0000313" key="3">
    <source>
        <dbReference type="Proteomes" id="UP000031057"/>
    </source>
</evidence>
<evidence type="ECO:0000256" key="1">
    <source>
        <dbReference type="ARBA" id="ARBA00005254"/>
    </source>
</evidence>
<dbReference type="PANTHER" id="PTHR43802">
    <property type="entry name" value="ENOYL-COA HYDRATASE"/>
    <property type="match status" value="1"/>
</dbReference>
<dbReference type="PANTHER" id="PTHR43802:SF1">
    <property type="entry name" value="IP11341P-RELATED"/>
    <property type="match status" value="1"/>
</dbReference>
<proteinExistence type="inferred from homology"/>
<dbReference type="InterPro" id="IPR001753">
    <property type="entry name" value="Enoyl-CoA_hydra/iso"/>
</dbReference>
<dbReference type="AlphaFoldDB" id="A0A0B1ZJC0"/>
<gene>
    <name evidence="2" type="ORF">LK12_09785</name>
</gene>
<dbReference type="InterPro" id="IPR014748">
    <property type="entry name" value="Enoyl-CoA_hydra_C"/>
</dbReference>
<dbReference type="EMBL" id="JTDI01000003">
    <property type="protein sequence ID" value="KHK91190.1"/>
    <property type="molecule type" value="Genomic_DNA"/>
</dbReference>
<comment type="similarity">
    <text evidence="1">Belongs to the enoyl-CoA hydratase/isomerase family.</text>
</comment>
<dbReference type="InterPro" id="IPR029045">
    <property type="entry name" value="ClpP/crotonase-like_dom_sf"/>
</dbReference>
<name>A0A0B1ZJC0_9SPHN</name>
<dbReference type="Gene3D" id="3.90.226.10">
    <property type="entry name" value="2-enoyl-CoA Hydratase, Chain A, domain 1"/>
    <property type="match status" value="1"/>
</dbReference>
<dbReference type="RefSeq" id="WP_039282910.1">
    <property type="nucleotide sequence ID" value="NZ_JTDI01000003.1"/>
</dbReference>
<dbReference type="GO" id="GO:0003824">
    <property type="term" value="F:catalytic activity"/>
    <property type="evidence" value="ECO:0007669"/>
    <property type="project" value="UniProtKB-ARBA"/>
</dbReference>
<comment type="caution">
    <text evidence="2">The sequence shown here is derived from an EMBL/GenBank/DDBJ whole genome shotgun (WGS) entry which is preliminary data.</text>
</comment>
<dbReference type="STRING" id="1348853.LK12_09785"/>